<dbReference type="Proteomes" id="UP000245539">
    <property type="component" value="Unassembled WGS sequence"/>
</dbReference>
<dbReference type="AlphaFoldDB" id="A0A317CEQ8"/>
<evidence type="ECO:0000313" key="3">
    <source>
        <dbReference type="EMBL" id="PWQ97016.1"/>
    </source>
</evidence>
<reference evidence="3 4" key="1">
    <citation type="submission" date="2018-05" db="EMBL/GenBank/DDBJ databases">
        <title>Leucothrix arctica sp. nov., isolated from Arctic seawater.</title>
        <authorList>
            <person name="Choi A."/>
            <person name="Baek K."/>
        </authorList>
    </citation>
    <scope>NUCLEOTIDE SEQUENCE [LARGE SCALE GENOMIC DNA]</scope>
    <source>
        <strain evidence="3 4">JCM 18388</strain>
    </source>
</reference>
<organism evidence="3 4">
    <name type="scientific">Leucothrix pacifica</name>
    <dbReference type="NCBI Taxonomy" id="1247513"/>
    <lineage>
        <taxon>Bacteria</taxon>
        <taxon>Pseudomonadati</taxon>
        <taxon>Pseudomonadota</taxon>
        <taxon>Gammaproteobacteria</taxon>
        <taxon>Thiotrichales</taxon>
        <taxon>Thiotrichaceae</taxon>
        <taxon>Leucothrix</taxon>
    </lineage>
</organism>
<evidence type="ECO:0000256" key="2">
    <source>
        <dbReference type="ARBA" id="ARBA00023004"/>
    </source>
</evidence>
<dbReference type="OrthoDB" id="9791262at2"/>
<sequence length="285" mass="32143">MLSPKQLDQFKVDGYTTIPNALSPDQLAQLKTRASEIVADWKDDSQNPIFTTKDNDRTGDSYFLNSAEKVCCFYEEEAFDSDGNLVQAREESINKIGHALHELDPVFSEVSRSQLFGEIAKDLGIAQPEIRQSMYIFKQPRIGGEVKWHQDATFFYTEPLSVVTYWFAIEDATLENGCLWVEPAGHAGPLRERFKRASDIITMETLDETPWPDSNSGIPLEVAAGTLVCFQGKLPHYSAPNRSDKSRQAFTLHVTDGKTDYAQSNWLQSNELPLRGFNKASYTIM</sequence>
<dbReference type="PANTHER" id="PTHR20883:SF15">
    <property type="entry name" value="PHYTANOYL-COA DIOXYGENASE DOMAIN-CONTAINING PROTEIN 1"/>
    <property type="match status" value="1"/>
</dbReference>
<proteinExistence type="predicted"/>
<keyword evidence="2" id="KW-0408">Iron</keyword>
<dbReference type="Pfam" id="PF05721">
    <property type="entry name" value="PhyH"/>
    <property type="match status" value="1"/>
</dbReference>
<name>A0A317CEQ8_9GAMM</name>
<dbReference type="PANTHER" id="PTHR20883">
    <property type="entry name" value="PHYTANOYL-COA DIOXYGENASE DOMAIN CONTAINING 1"/>
    <property type="match status" value="1"/>
</dbReference>
<comment type="caution">
    <text evidence="3">The sequence shown here is derived from an EMBL/GenBank/DDBJ whole genome shotgun (WGS) entry which is preliminary data.</text>
</comment>
<evidence type="ECO:0000313" key="4">
    <source>
        <dbReference type="Proteomes" id="UP000245539"/>
    </source>
</evidence>
<dbReference type="EMBL" id="QGKM01000029">
    <property type="protein sequence ID" value="PWQ97016.1"/>
    <property type="molecule type" value="Genomic_DNA"/>
</dbReference>
<keyword evidence="4" id="KW-1185">Reference proteome</keyword>
<protein>
    <submittedName>
        <fullName evidence="3">Phytanoyl-CoA dioxygenase</fullName>
    </submittedName>
</protein>
<dbReference type="Gene3D" id="2.60.120.620">
    <property type="entry name" value="q2cbj1_9rhob like domain"/>
    <property type="match status" value="1"/>
</dbReference>
<dbReference type="GO" id="GO:0005506">
    <property type="term" value="F:iron ion binding"/>
    <property type="evidence" value="ECO:0007669"/>
    <property type="project" value="UniProtKB-ARBA"/>
</dbReference>
<keyword evidence="1" id="KW-0479">Metal-binding</keyword>
<dbReference type="RefSeq" id="WP_109837781.1">
    <property type="nucleotide sequence ID" value="NZ_QGKM01000029.1"/>
</dbReference>
<dbReference type="InterPro" id="IPR008775">
    <property type="entry name" value="Phytyl_CoA_dOase-like"/>
</dbReference>
<keyword evidence="3" id="KW-0560">Oxidoreductase</keyword>
<dbReference type="GO" id="GO:0016706">
    <property type="term" value="F:2-oxoglutarate-dependent dioxygenase activity"/>
    <property type="evidence" value="ECO:0007669"/>
    <property type="project" value="UniProtKB-ARBA"/>
</dbReference>
<keyword evidence="3" id="KW-0223">Dioxygenase</keyword>
<gene>
    <name evidence="3" type="ORF">DKW60_11380</name>
</gene>
<accession>A0A317CEQ8</accession>
<evidence type="ECO:0000256" key="1">
    <source>
        <dbReference type="ARBA" id="ARBA00022723"/>
    </source>
</evidence>
<dbReference type="SUPFAM" id="SSF51197">
    <property type="entry name" value="Clavaminate synthase-like"/>
    <property type="match status" value="1"/>
</dbReference>